<protein>
    <recommendedName>
        <fullName evidence="3">STAG domain-containing protein</fullName>
    </recommendedName>
</protein>
<dbReference type="Proteomes" id="UP000694549">
    <property type="component" value="Unplaced"/>
</dbReference>
<evidence type="ECO:0000256" key="2">
    <source>
        <dbReference type="SAM" id="SignalP"/>
    </source>
</evidence>
<sequence>MLSLCVPILSLYVLPILSLYIPLCCPLVSPLCPLVSPFSPFPPPFSPFPPPFPPCPSPPPHPFVSPFCPRVPPQDSSDYPLSLSTGPWRRFRASFGAVVTAVALRSRHAVLYDGFLLGGLTALLTSLADSQVRAFRHTATLAAMKLMTALVEVALGLSQRRDNTRRLYEAERGKSPPRRAPGKLEALQETLREVGDVWGRGGDTGTGAPV</sequence>
<organism evidence="4 5">
    <name type="scientific">Anas zonorhyncha</name>
    <name type="common">Eastern spot-billed duck</name>
    <dbReference type="NCBI Taxonomy" id="75864"/>
    <lineage>
        <taxon>Eukaryota</taxon>
        <taxon>Metazoa</taxon>
        <taxon>Chordata</taxon>
        <taxon>Craniata</taxon>
        <taxon>Vertebrata</taxon>
        <taxon>Euteleostomi</taxon>
        <taxon>Archelosauria</taxon>
        <taxon>Archosauria</taxon>
        <taxon>Dinosauria</taxon>
        <taxon>Saurischia</taxon>
        <taxon>Theropoda</taxon>
        <taxon>Coelurosauria</taxon>
        <taxon>Aves</taxon>
        <taxon>Neognathae</taxon>
        <taxon>Galloanserae</taxon>
        <taxon>Anseriformes</taxon>
        <taxon>Anatidae</taxon>
        <taxon>Anatinae</taxon>
        <taxon>Anas</taxon>
    </lineage>
</organism>
<feature type="signal peptide" evidence="2">
    <location>
        <begin position="1"/>
        <end position="18"/>
    </location>
</feature>
<feature type="chain" id="PRO_5034691061" description="STAG domain-containing protein" evidence="2">
    <location>
        <begin position="19"/>
        <end position="210"/>
    </location>
</feature>
<keyword evidence="5" id="KW-1185">Reference proteome</keyword>
<dbReference type="PANTHER" id="PTHR11199:SF8">
    <property type="entry name" value="COHESIN SUBUNIT SA-3"/>
    <property type="match status" value="1"/>
</dbReference>
<dbReference type="GO" id="GO:0008278">
    <property type="term" value="C:cohesin complex"/>
    <property type="evidence" value="ECO:0007669"/>
    <property type="project" value="TreeGrafter"/>
</dbReference>
<dbReference type="InterPro" id="IPR013721">
    <property type="entry name" value="STAG"/>
</dbReference>
<dbReference type="GO" id="GO:0007062">
    <property type="term" value="P:sister chromatid cohesion"/>
    <property type="evidence" value="ECO:0007669"/>
    <property type="project" value="TreeGrafter"/>
</dbReference>
<reference evidence="4" key="1">
    <citation type="submission" date="2025-08" db="UniProtKB">
        <authorList>
            <consortium name="Ensembl"/>
        </authorList>
    </citation>
    <scope>IDENTIFICATION</scope>
</reference>
<comment type="similarity">
    <text evidence="1">Belongs to the SCC3 family.</text>
</comment>
<dbReference type="InterPro" id="IPR039662">
    <property type="entry name" value="Cohesin_Scc3/SA"/>
</dbReference>
<accession>A0A8B9UZ16</accession>
<evidence type="ECO:0000259" key="3">
    <source>
        <dbReference type="Pfam" id="PF08514"/>
    </source>
</evidence>
<dbReference type="PANTHER" id="PTHR11199">
    <property type="entry name" value="STROMAL ANTIGEN"/>
    <property type="match status" value="1"/>
</dbReference>
<evidence type="ECO:0000256" key="1">
    <source>
        <dbReference type="ARBA" id="ARBA00005486"/>
    </source>
</evidence>
<feature type="domain" description="STAG" evidence="3">
    <location>
        <begin position="78"/>
        <end position="189"/>
    </location>
</feature>
<evidence type="ECO:0000313" key="5">
    <source>
        <dbReference type="Proteomes" id="UP000694549"/>
    </source>
</evidence>
<dbReference type="GO" id="GO:0000785">
    <property type="term" value="C:chromatin"/>
    <property type="evidence" value="ECO:0007669"/>
    <property type="project" value="TreeGrafter"/>
</dbReference>
<dbReference type="GO" id="GO:0003682">
    <property type="term" value="F:chromatin binding"/>
    <property type="evidence" value="ECO:0007669"/>
    <property type="project" value="TreeGrafter"/>
</dbReference>
<name>A0A8B9UZ16_9AVES</name>
<reference evidence="4" key="2">
    <citation type="submission" date="2025-09" db="UniProtKB">
        <authorList>
            <consortium name="Ensembl"/>
        </authorList>
    </citation>
    <scope>IDENTIFICATION</scope>
</reference>
<evidence type="ECO:0000313" key="4">
    <source>
        <dbReference type="Ensembl" id="ENSAZOP00000014815.1"/>
    </source>
</evidence>
<dbReference type="Pfam" id="PF08514">
    <property type="entry name" value="STAG"/>
    <property type="match status" value="1"/>
</dbReference>
<dbReference type="GO" id="GO:0005634">
    <property type="term" value="C:nucleus"/>
    <property type="evidence" value="ECO:0007669"/>
    <property type="project" value="TreeGrafter"/>
</dbReference>
<dbReference type="AlphaFoldDB" id="A0A8B9UZ16"/>
<keyword evidence="2" id="KW-0732">Signal</keyword>
<proteinExistence type="inferred from homology"/>
<dbReference type="Ensembl" id="ENSAZOT00000015913.1">
    <property type="protein sequence ID" value="ENSAZOP00000014815.1"/>
    <property type="gene ID" value="ENSAZOG00000009597.1"/>
</dbReference>